<proteinExistence type="predicted"/>
<dbReference type="AlphaFoldDB" id="A0A0J1FY19"/>
<dbReference type="OrthoDB" id="7063435at2"/>
<evidence type="ECO:0000313" key="2">
    <source>
        <dbReference type="Proteomes" id="UP000035963"/>
    </source>
</evidence>
<keyword evidence="2" id="KW-1185">Reference proteome</keyword>
<dbReference type="InterPro" id="IPR023393">
    <property type="entry name" value="START-like_dom_sf"/>
</dbReference>
<comment type="caution">
    <text evidence="1">The sequence shown here is derived from an EMBL/GenBank/DDBJ whole genome shotgun (WGS) entry which is preliminary data.</text>
</comment>
<accession>A0A0J1FY19</accession>
<evidence type="ECO:0000313" key="1">
    <source>
        <dbReference type="EMBL" id="KLU24843.1"/>
    </source>
</evidence>
<dbReference type="Gene3D" id="3.30.530.20">
    <property type="match status" value="1"/>
</dbReference>
<dbReference type="RefSeq" id="WP_047848160.1">
    <property type="nucleotide sequence ID" value="NZ_AEJF01000116.1"/>
</dbReference>
<organism evidence="1 2">
    <name type="scientific">Caballeronia mineralivorans PML1(12)</name>
    <dbReference type="NCBI Taxonomy" id="908627"/>
    <lineage>
        <taxon>Bacteria</taxon>
        <taxon>Pseudomonadati</taxon>
        <taxon>Pseudomonadota</taxon>
        <taxon>Betaproteobacteria</taxon>
        <taxon>Burkholderiales</taxon>
        <taxon>Burkholderiaceae</taxon>
        <taxon>Caballeronia</taxon>
    </lineage>
</organism>
<name>A0A0J1FY19_9BURK</name>
<dbReference type="PATRIC" id="fig|908627.4.peg.4156"/>
<dbReference type="Proteomes" id="UP000035963">
    <property type="component" value="Unassembled WGS sequence"/>
</dbReference>
<dbReference type="EMBL" id="AEJF01000116">
    <property type="protein sequence ID" value="KLU24843.1"/>
    <property type="molecule type" value="Genomic_DNA"/>
</dbReference>
<sequence length="160" mass="18592">MKSTFEQKTTLPVSAVEVWRRVTTPEGINDELFPWLRMTIPTALRGKTIDQVPRGQCLGRSWLLALGVLPVDFDDITLAEVGPDYRFKETSRMLGIRRWVHERTIRDISGGSEVHDRLTFELRRPGVWIPGWRHATMGMLKFLFRHRHARLIRWATIGDS</sequence>
<protein>
    <recommendedName>
        <fullName evidence="3">Polyketide cyclase</fullName>
    </recommendedName>
</protein>
<gene>
    <name evidence="1" type="ORF">EOS_18580</name>
</gene>
<reference evidence="1 2" key="1">
    <citation type="journal article" date="2015" name="Genome Announc.">
        <title>Draft Genome Sequence of Burkholderia sp. Strain PML1(12), an Ectomycorrhizosphere-Inhabiting Bacterium with Effective Mineral-Weathering Ability.</title>
        <authorList>
            <person name="Uroz S."/>
            <person name="Oger P."/>
        </authorList>
    </citation>
    <scope>NUCLEOTIDE SEQUENCE [LARGE SCALE GENOMIC DNA]</scope>
    <source>
        <strain evidence="2">PML1(12)</strain>
    </source>
</reference>
<evidence type="ECO:0008006" key="3">
    <source>
        <dbReference type="Google" id="ProtNLM"/>
    </source>
</evidence>
<dbReference type="SUPFAM" id="SSF55961">
    <property type="entry name" value="Bet v1-like"/>
    <property type="match status" value="1"/>
</dbReference>